<proteinExistence type="predicted"/>
<accession>A0A9E2F1D2</accession>
<reference evidence="1 2" key="1">
    <citation type="journal article" date="2021" name="bioRxiv">
        <title>Unique metabolic strategies in Hadean analogues reveal hints for primordial physiology.</title>
        <authorList>
            <person name="Nobu M.K."/>
            <person name="Nakai R."/>
            <person name="Tamazawa S."/>
            <person name="Mori H."/>
            <person name="Toyoda A."/>
            <person name="Ijiri A."/>
            <person name="Suzuki S."/>
            <person name="Kurokawa K."/>
            <person name="Kamagata Y."/>
            <person name="Tamaki H."/>
        </authorList>
    </citation>
    <scope>NUCLEOTIDE SEQUENCE [LARGE SCALE GENOMIC DNA]</scope>
    <source>
        <strain evidence="1">BS525</strain>
    </source>
</reference>
<gene>
    <name evidence="1" type="ORF">DDT42_00454</name>
</gene>
<evidence type="ECO:0000313" key="1">
    <source>
        <dbReference type="EMBL" id="MBT9144612.1"/>
    </source>
</evidence>
<sequence>MEKLEIKARKVNSTLSKLKSKKKVGRKLFDDKNEEIVLQKLEQVWGIGGSDKEAAFFGGISIRAYYDYLKKHSTISARKEALKNQPILKARQELVRGLSGNPELAFKYLERKLPDEFGLKGQVKVEEVKVEVVYGKKTSQGKQKKL</sequence>
<evidence type="ECO:0000313" key="2">
    <source>
        <dbReference type="Proteomes" id="UP000811545"/>
    </source>
</evidence>
<name>A0A9E2F1D2_PSYF1</name>
<comment type="caution">
    <text evidence="1">The sequence shown here is derived from an EMBL/GenBank/DDBJ whole genome shotgun (WGS) entry which is preliminary data.</text>
</comment>
<dbReference type="Proteomes" id="UP000811545">
    <property type="component" value="Unassembled WGS sequence"/>
</dbReference>
<dbReference type="EMBL" id="QLTW01000013">
    <property type="protein sequence ID" value="MBT9144612.1"/>
    <property type="molecule type" value="Genomic_DNA"/>
</dbReference>
<dbReference type="AlphaFoldDB" id="A0A9E2F1D2"/>
<protein>
    <submittedName>
        <fullName evidence="1">Uncharacterized protein</fullName>
    </submittedName>
</protein>
<organism evidence="1 2">
    <name type="scientific">Psychracetigena formicireducens</name>
    <dbReference type="NCBI Taxonomy" id="2986056"/>
    <lineage>
        <taxon>Bacteria</taxon>
        <taxon>Bacillati</taxon>
        <taxon>Candidatus Lithacetigenota</taxon>
        <taxon>Candidatus Psychracetigena</taxon>
    </lineage>
</organism>